<feature type="transmembrane region" description="Helical" evidence="1">
    <location>
        <begin position="18"/>
        <end position="35"/>
    </location>
</feature>
<organism evidence="2 3">
    <name type="scientific">Azospirillum picis</name>
    <dbReference type="NCBI Taxonomy" id="488438"/>
    <lineage>
        <taxon>Bacteria</taxon>
        <taxon>Pseudomonadati</taxon>
        <taxon>Pseudomonadota</taxon>
        <taxon>Alphaproteobacteria</taxon>
        <taxon>Rhodospirillales</taxon>
        <taxon>Azospirillaceae</taxon>
        <taxon>Azospirillum</taxon>
    </lineage>
</organism>
<accession>A0ABU0MU84</accession>
<keyword evidence="3" id="KW-1185">Reference proteome</keyword>
<evidence type="ECO:0008006" key="4">
    <source>
        <dbReference type="Google" id="ProtNLM"/>
    </source>
</evidence>
<keyword evidence="1" id="KW-1133">Transmembrane helix</keyword>
<dbReference type="EMBL" id="JAUSVU010000037">
    <property type="protein sequence ID" value="MDQ0537053.1"/>
    <property type="molecule type" value="Genomic_DNA"/>
</dbReference>
<keyword evidence="1" id="KW-0812">Transmembrane</keyword>
<evidence type="ECO:0000313" key="3">
    <source>
        <dbReference type="Proteomes" id="UP001244552"/>
    </source>
</evidence>
<dbReference type="RefSeq" id="WP_209980788.1">
    <property type="nucleotide sequence ID" value="NZ_JAGINO010000005.1"/>
</dbReference>
<gene>
    <name evidence="2" type="ORF">QO018_005952</name>
</gene>
<sequence length="99" mass="10858">MSEPETASTLSLARIRQLALIGAGCVIILLGVAIAPLPGPGGLPVILLGGVLVLRNSADARRLFVRSKRRYPRLFAPVEHIRQKLRARRKRKMERDAAP</sequence>
<dbReference type="Proteomes" id="UP001244552">
    <property type="component" value="Unassembled WGS sequence"/>
</dbReference>
<comment type="caution">
    <text evidence="2">The sequence shown here is derived from an EMBL/GenBank/DDBJ whole genome shotgun (WGS) entry which is preliminary data.</text>
</comment>
<evidence type="ECO:0000256" key="1">
    <source>
        <dbReference type="SAM" id="Phobius"/>
    </source>
</evidence>
<reference evidence="2 3" key="1">
    <citation type="submission" date="2023-07" db="EMBL/GenBank/DDBJ databases">
        <title>Genomic Encyclopedia of Type Strains, Phase IV (KMG-IV): sequencing the most valuable type-strain genomes for metagenomic binning, comparative biology and taxonomic classification.</title>
        <authorList>
            <person name="Goeker M."/>
        </authorList>
    </citation>
    <scope>NUCLEOTIDE SEQUENCE [LARGE SCALE GENOMIC DNA]</scope>
    <source>
        <strain evidence="2 3">DSM 19922</strain>
    </source>
</reference>
<name>A0ABU0MU84_9PROT</name>
<evidence type="ECO:0000313" key="2">
    <source>
        <dbReference type="EMBL" id="MDQ0537053.1"/>
    </source>
</evidence>
<keyword evidence="1" id="KW-0472">Membrane</keyword>
<proteinExistence type="predicted"/>
<protein>
    <recommendedName>
        <fullName evidence="4">Transmembrane protein (PGPGW)</fullName>
    </recommendedName>
</protein>